<reference evidence="7 8" key="1">
    <citation type="submission" date="2015-09" db="EMBL/GenBank/DDBJ databases">
        <authorList>
            <consortium name="Pathogen Informatics"/>
        </authorList>
    </citation>
    <scope>NUCLEOTIDE SEQUENCE [LARGE SCALE GENOMIC DNA]</scope>
    <source>
        <strain evidence="7 8">2789STDY5834959</strain>
    </source>
</reference>
<evidence type="ECO:0000256" key="6">
    <source>
        <dbReference type="SAM" id="Phobius"/>
    </source>
</evidence>
<sequence length="516" mass="58196">MTERSRTEYSIVNIAASMGGYALNIILSFICRIVFAHQLSADYLGVNGLFGNILSMLSLTELGIGTAMIYALYRPVAQKDEKKIASYMRVYGTAYKAIGCVVGILGLALIPVLKFIINEPPNIHENIYFLYVLFLFSTASSYFFSYRCSIFMANQRNYIVVAMNYMVVIVQNIAQIIALVLTHNYIVYLVLQVVFTFLSNALISRKAVKDYPYITDKEAPKLEKAEIWDLVKNIKALTVTKLSGILVNNTDNIVITYFKGLIATGLVSNYALLINMLTSLVTQVFTSITASVGNLNAVGDEEQKYSIFNTLNLANFWIYGWVFVGIIVLVNDVIAFCFGKNYIMPETIPIILAINFYMLGMQNIVGIYKSTMGLFKYGQYILLSTAVLNLIGDVVLGKQYGILGIFVATAVARLFTNTWYEPYVIYKHGFKRKFKEYILKYAWFAISLIIATIATYMLCKLVKMTLFVQIIIKGIICILVPNLIFIAMMHRMPEFKALLELVQRVLQKIKGLLHIA</sequence>
<feature type="transmembrane region" description="Helical" evidence="6">
    <location>
        <begin position="185"/>
        <end position="203"/>
    </location>
</feature>
<keyword evidence="5 6" id="KW-0472">Membrane</keyword>
<dbReference type="PANTHER" id="PTHR30250">
    <property type="entry name" value="PST FAMILY PREDICTED COLANIC ACID TRANSPORTER"/>
    <property type="match status" value="1"/>
</dbReference>
<keyword evidence="4 6" id="KW-1133">Transmembrane helix</keyword>
<name>A0A173SHY5_ANAHA</name>
<dbReference type="AlphaFoldDB" id="A0A173SHY5"/>
<accession>A0A173SHY5</accession>
<keyword evidence="3 6" id="KW-0812">Transmembrane</keyword>
<organism evidence="7 8">
    <name type="scientific">Anaerostipes hadrus</name>
    <dbReference type="NCBI Taxonomy" id="649756"/>
    <lineage>
        <taxon>Bacteria</taxon>
        <taxon>Bacillati</taxon>
        <taxon>Bacillota</taxon>
        <taxon>Clostridia</taxon>
        <taxon>Lachnospirales</taxon>
        <taxon>Lachnospiraceae</taxon>
        <taxon>Anaerostipes</taxon>
    </lineage>
</organism>
<feature type="transmembrane region" description="Helical" evidence="6">
    <location>
        <begin position="348"/>
        <end position="368"/>
    </location>
</feature>
<dbReference type="PANTHER" id="PTHR30250:SF26">
    <property type="entry name" value="PSMA PROTEIN"/>
    <property type="match status" value="1"/>
</dbReference>
<feature type="transmembrane region" description="Helical" evidence="6">
    <location>
        <begin position="12"/>
        <end position="37"/>
    </location>
</feature>
<dbReference type="GO" id="GO:0005886">
    <property type="term" value="C:plasma membrane"/>
    <property type="evidence" value="ECO:0007669"/>
    <property type="project" value="UniProtKB-SubCell"/>
</dbReference>
<dbReference type="EMBL" id="CYXY01000006">
    <property type="protein sequence ID" value="CUM89417.1"/>
    <property type="molecule type" value="Genomic_DNA"/>
</dbReference>
<dbReference type="RefSeq" id="WP_055072634.1">
    <property type="nucleotide sequence ID" value="NZ_CP143954.1"/>
</dbReference>
<feature type="transmembrane region" description="Helical" evidence="6">
    <location>
        <begin position="128"/>
        <end position="146"/>
    </location>
</feature>
<evidence type="ECO:0000256" key="2">
    <source>
        <dbReference type="ARBA" id="ARBA00022475"/>
    </source>
</evidence>
<feature type="transmembrane region" description="Helical" evidence="6">
    <location>
        <begin position="316"/>
        <end position="336"/>
    </location>
</feature>
<feature type="transmembrane region" description="Helical" evidence="6">
    <location>
        <begin position="158"/>
        <end position="179"/>
    </location>
</feature>
<feature type="transmembrane region" description="Helical" evidence="6">
    <location>
        <begin position="402"/>
        <end position="420"/>
    </location>
</feature>
<feature type="transmembrane region" description="Helical" evidence="6">
    <location>
        <begin position="441"/>
        <end position="458"/>
    </location>
</feature>
<dbReference type="InterPro" id="IPR050833">
    <property type="entry name" value="Poly_Biosynth_Transport"/>
</dbReference>
<evidence type="ECO:0000313" key="8">
    <source>
        <dbReference type="Proteomes" id="UP000095553"/>
    </source>
</evidence>
<feature type="transmembrane region" description="Helical" evidence="6">
    <location>
        <begin position="464"/>
        <end position="486"/>
    </location>
</feature>
<dbReference type="Proteomes" id="UP000095553">
    <property type="component" value="Unassembled WGS sequence"/>
</dbReference>
<gene>
    <name evidence="7" type="ORF">ERS852571_01209</name>
</gene>
<evidence type="ECO:0000256" key="1">
    <source>
        <dbReference type="ARBA" id="ARBA00004651"/>
    </source>
</evidence>
<protein>
    <submittedName>
        <fullName evidence="7">Polysaccharide biosynthesis protein</fullName>
    </submittedName>
</protein>
<evidence type="ECO:0000313" key="7">
    <source>
        <dbReference type="EMBL" id="CUM89417.1"/>
    </source>
</evidence>
<evidence type="ECO:0000256" key="4">
    <source>
        <dbReference type="ARBA" id="ARBA00022989"/>
    </source>
</evidence>
<evidence type="ECO:0000256" key="3">
    <source>
        <dbReference type="ARBA" id="ARBA00022692"/>
    </source>
</evidence>
<feature type="transmembrane region" description="Helical" evidence="6">
    <location>
        <begin position="49"/>
        <end position="73"/>
    </location>
</feature>
<keyword evidence="2" id="KW-1003">Cell membrane</keyword>
<evidence type="ECO:0000256" key="5">
    <source>
        <dbReference type="ARBA" id="ARBA00023136"/>
    </source>
</evidence>
<comment type="subcellular location">
    <subcellularLocation>
        <location evidence="1">Cell membrane</location>
        <topology evidence="1">Multi-pass membrane protein</topology>
    </subcellularLocation>
</comment>
<proteinExistence type="predicted"/>
<feature type="transmembrane region" description="Helical" evidence="6">
    <location>
        <begin position="94"/>
        <end position="116"/>
    </location>
</feature>